<comment type="cofactor">
    <cofactor evidence="1">
        <name>a divalent metal cation</name>
        <dbReference type="ChEBI" id="CHEBI:60240"/>
    </cofactor>
</comment>
<dbReference type="Proteomes" id="UP000504606">
    <property type="component" value="Unplaced"/>
</dbReference>
<dbReference type="CDD" id="cd00555">
    <property type="entry name" value="Maf"/>
    <property type="match status" value="1"/>
</dbReference>
<accession>A0A6J1S3J5</accession>
<dbReference type="KEGG" id="foc:113204298"/>
<dbReference type="PIRSF" id="PIRSF006305">
    <property type="entry name" value="Maf"/>
    <property type="match status" value="1"/>
</dbReference>
<gene>
    <name evidence="4" type="primary">LOC113204298</name>
</gene>
<dbReference type="SUPFAM" id="SSF52972">
    <property type="entry name" value="ITPase-like"/>
    <property type="match status" value="1"/>
</dbReference>
<name>A0A6J1S3J5_FRAOC</name>
<dbReference type="Pfam" id="PF02545">
    <property type="entry name" value="Maf"/>
    <property type="match status" value="1"/>
</dbReference>
<evidence type="ECO:0000256" key="1">
    <source>
        <dbReference type="ARBA" id="ARBA00001968"/>
    </source>
</evidence>
<dbReference type="PANTHER" id="PTHR43213:SF5">
    <property type="entry name" value="BIFUNCTIONAL DTTP_UTP PYROPHOSPHATASE_METHYLTRANSFERASE PROTEIN-RELATED"/>
    <property type="match status" value="1"/>
</dbReference>
<evidence type="ECO:0000256" key="2">
    <source>
        <dbReference type="ARBA" id="ARBA00022801"/>
    </source>
</evidence>
<dbReference type="Gene3D" id="3.90.950.10">
    <property type="match status" value="1"/>
</dbReference>
<dbReference type="InterPro" id="IPR029001">
    <property type="entry name" value="ITPase-like_fam"/>
</dbReference>
<organism evidence="3 4">
    <name type="scientific">Frankliniella occidentalis</name>
    <name type="common">Western flower thrips</name>
    <name type="synonym">Euthrips occidentalis</name>
    <dbReference type="NCBI Taxonomy" id="133901"/>
    <lineage>
        <taxon>Eukaryota</taxon>
        <taxon>Metazoa</taxon>
        <taxon>Ecdysozoa</taxon>
        <taxon>Arthropoda</taxon>
        <taxon>Hexapoda</taxon>
        <taxon>Insecta</taxon>
        <taxon>Pterygota</taxon>
        <taxon>Neoptera</taxon>
        <taxon>Paraneoptera</taxon>
        <taxon>Thysanoptera</taxon>
        <taxon>Terebrantia</taxon>
        <taxon>Thripoidea</taxon>
        <taxon>Thripidae</taxon>
        <taxon>Frankliniella</taxon>
    </lineage>
</organism>
<evidence type="ECO:0000313" key="3">
    <source>
        <dbReference type="Proteomes" id="UP000504606"/>
    </source>
</evidence>
<dbReference type="InterPro" id="IPR003697">
    <property type="entry name" value="Maf-like"/>
</dbReference>
<dbReference type="NCBIfam" id="TIGR00172">
    <property type="entry name" value="maf"/>
    <property type="match status" value="1"/>
</dbReference>
<dbReference type="PANTHER" id="PTHR43213">
    <property type="entry name" value="BIFUNCTIONAL DTTP/UTP PYROPHOSPHATASE/METHYLTRANSFERASE PROTEIN-RELATED"/>
    <property type="match status" value="1"/>
</dbReference>
<proteinExistence type="inferred from homology"/>
<keyword evidence="2" id="KW-0378">Hydrolase</keyword>
<reference evidence="4" key="1">
    <citation type="submission" date="2025-08" db="UniProtKB">
        <authorList>
            <consortium name="RefSeq"/>
        </authorList>
    </citation>
    <scope>IDENTIFICATION</scope>
    <source>
        <tissue evidence="4">Whole organism</tissue>
    </source>
</reference>
<dbReference type="HAMAP" id="MF_00528">
    <property type="entry name" value="Maf"/>
    <property type="match status" value="1"/>
</dbReference>
<dbReference type="OrthoDB" id="10267058at2759"/>
<dbReference type="RefSeq" id="XP_026275218.1">
    <property type="nucleotide sequence ID" value="XM_026419433.2"/>
</dbReference>
<dbReference type="AlphaFoldDB" id="A0A6J1S3J5"/>
<dbReference type="GO" id="GO:0047429">
    <property type="term" value="F:nucleoside triphosphate diphosphatase activity"/>
    <property type="evidence" value="ECO:0007669"/>
    <property type="project" value="InterPro"/>
</dbReference>
<keyword evidence="3" id="KW-1185">Reference proteome</keyword>
<protein>
    <submittedName>
        <fullName evidence="4">Probable bifunctional dTTP/UTP pyrophosphatase/methyltransferase protein</fullName>
    </submittedName>
</protein>
<dbReference type="GeneID" id="113204298"/>
<evidence type="ECO:0000313" key="4">
    <source>
        <dbReference type="RefSeq" id="XP_026275218.1"/>
    </source>
</evidence>
<sequence>MLEPVKHILSSKRIILASGSPRRRELLHNIGVKCEIIPSTFEENLDPKSFTPDAFVTETAKFKVLEVAERLSSDVRSPDLIIGCDTTVALGDTMLGKPSNKENAFEMLSMLSGKAHTVYTGVVLKTPSKTVSFCESTKVYFAKLSPEVIKSYIETGEPMDKAGGYGIQSIGGSLIEKIDGDYFTVMGLPLCSLSKHILQLLEEKSV</sequence>